<evidence type="ECO:0000256" key="3">
    <source>
        <dbReference type="ARBA" id="ARBA00023004"/>
    </source>
</evidence>
<keyword evidence="3" id="KW-0408">Iron</keyword>
<reference evidence="6 7" key="1">
    <citation type="submission" date="2019-06" db="EMBL/GenBank/DDBJ databases">
        <authorList>
            <person name="Li M."/>
        </authorList>
    </citation>
    <scope>NUCLEOTIDE SEQUENCE [LARGE SCALE GENOMIC DNA]</scope>
    <source>
        <strain evidence="6 7">BGMRC2036</strain>
    </source>
</reference>
<dbReference type="Proteomes" id="UP000318801">
    <property type="component" value="Unassembled WGS sequence"/>
</dbReference>
<dbReference type="EMBL" id="VHLG01000011">
    <property type="protein sequence ID" value="TPW28807.1"/>
    <property type="molecule type" value="Genomic_DNA"/>
</dbReference>
<dbReference type="Gene3D" id="3.60.21.40">
    <property type="entry name" value="GpdQ, catalytic alpha/beta sandwich domain"/>
    <property type="match status" value="1"/>
</dbReference>
<comment type="similarity">
    <text evidence="4">Belongs to the cyclic nucleotide phosphodiesterase class-III family.</text>
</comment>
<dbReference type="AlphaFoldDB" id="A0A506UAH4"/>
<dbReference type="Gene3D" id="3.30.750.180">
    <property type="entry name" value="GpdQ, beta-strand dimerisation domain"/>
    <property type="match status" value="1"/>
</dbReference>
<dbReference type="InterPro" id="IPR042283">
    <property type="entry name" value="GpdQ_catalytic"/>
</dbReference>
<dbReference type="InterPro" id="IPR042281">
    <property type="entry name" value="GpdQ_beta-strand"/>
</dbReference>
<dbReference type="SUPFAM" id="SSF56300">
    <property type="entry name" value="Metallo-dependent phosphatases"/>
    <property type="match status" value="1"/>
</dbReference>
<protein>
    <submittedName>
        <fullName evidence="6">Serine/threonine protein phosphatase</fullName>
    </submittedName>
</protein>
<evidence type="ECO:0000259" key="5">
    <source>
        <dbReference type="Pfam" id="PF00149"/>
    </source>
</evidence>
<dbReference type="GO" id="GO:0016787">
    <property type="term" value="F:hydrolase activity"/>
    <property type="evidence" value="ECO:0007669"/>
    <property type="project" value="UniProtKB-KW"/>
</dbReference>
<dbReference type="InterPro" id="IPR004843">
    <property type="entry name" value="Calcineurin-like_PHP"/>
</dbReference>
<dbReference type="InterPro" id="IPR029052">
    <property type="entry name" value="Metallo-depent_PP-like"/>
</dbReference>
<dbReference type="Pfam" id="PF00149">
    <property type="entry name" value="Metallophos"/>
    <property type="match status" value="1"/>
</dbReference>
<dbReference type="InterPro" id="IPR050884">
    <property type="entry name" value="CNP_phosphodiesterase-III"/>
</dbReference>
<organism evidence="6 7">
    <name type="scientific">Martelella alba</name>
    <dbReference type="NCBI Taxonomy" id="2590451"/>
    <lineage>
        <taxon>Bacteria</taxon>
        <taxon>Pseudomonadati</taxon>
        <taxon>Pseudomonadota</taxon>
        <taxon>Alphaproteobacteria</taxon>
        <taxon>Hyphomicrobiales</taxon>
        <taxon>Aurantimonadaceae</taxon>
        <taxon>Martelella</taxon>
    </lineage>
</organism>
<comment type="caution">
    <text evidence="6">The sequence shown here is derived from an EMBL/GenBank/DDBJ whole genome shotgun (WGS) entry which is preliminary data.</text>
</comment>
<evidence type="ECO:0000256" key="1">
    <source>
        <dbReference type="ARBA" id="ARBA00022723"/>
    </source>
</evidence>
<proteinExistence type="inferred from homology"/>
<keyword evidence="2" id="KW-0378">Hydrolase</keyword>
<accession>A0A506UAH4</accession>
<dbReference type="GO" id="GO:0046872">
    <property type="term" value="F:metal ion binding"/>
    <property type="evidence" value="ECO:0007669"/>
    <property type="project" value="UniProtKB-KW"/>
</dbReference>
<dbReference type="OrthoDB" id="651281at2"/>
<name>A0A506UAH4_9HYPH</name>
<feature type="domain" description="Calcineurin-like phosphoesterase" evidence="5">
    <location>
        <begin position="1"/>
        <end position="198"/>
    </location>
</feature>
<keyword evidence="1" id="KW-0479">Metal-binding</keyword>
<keyword evidence="7" id="KW-1185">Reference proteome</keyword>
<dbReference type="PANTHER" id="PTHR42988">
    <property type="entry name" value="PHOSPHOHYDROLASE"/>
    <property type="match status" value="1"/>
</dbReference>
<dbReference type="PANTHER" id="PTHR42988:SF2">
    <property type="entry name" value="CYCLIC NUCLEOTIDE PHOSPHODIESTERASE CBUA0032-RELATED"/>
    <property type="match status" value="1"/>
</dbReference>
<evidence type="ECO:0000313" key="6">
    <source>
        <dbReference type="EMBL" id="TPW28807.1"/>
    </source>
</evidence>
<evidence type="ECO:0000313" key="7">
    <source>
        <dbReference type="Proteomes" id="UP000318801"/>
    </source>
</evidence>
<evidence type="ECO:0000256" key="2">
    <source>
        <dbReference type="ARBA" id="ARBA00022801"/>
    </source>
</evidence>
<dbReference type="RefSeq" id="WP_141150006.1">
    <property type="nucleotide sequence ID" value="NZ_VHLG01000011.1"/>
</dbReference>
<gene>
    <name evidence="6" type="ORF">FJU08_15865</name>
</gene>
<sequence length="261" mass="28503">MLIAHISDLHISATYDPNGLVRPDAVERARRLVADLAAFRPKIDLVVLTGDNSNDGLAADYDLLKQVLAPLEMPVLPIPGNHDARGPMRSAFPDLPYADETFLHYEWREGPVRIIALDSHVPGEVGGRLCAQRLAWLESRLSLPFEGETLVALHHPPCPTRMGVLDAATLMEGADTLAALMALNDRPVTLLCGHLHRPITCLWKGVNVRAAGSPAFMFDLSVDALNTPDVVDSPYSYAIHFIDGNGGHIIHRHEVDMPVLS</sequence>
<evidence type="ECO:0000256" key="4">
    <source>
        <dbReference type="ARBA" id="ARBA00025742"/>
    </source>
</evidence>